<keyword evidence="4 7" id="KW-1133">Transmembrane helix</keyword>
<keyword evidence="9" id="KW-1185">Reference proteome</keyword>
<keyword evidence="3 7" id="KW-0812">Transmembrane</keyword>
<feature type="region of interest" description="Disordered" evidence="6">
    <location>
        <begin position="34"/>
        <end position="60"/>
    </location>
</feature>
<evidence type="ECO:0000256" key="5">
    <source>
        <dbReference type="ARBA" id="ARBA00023136"/>
    </source>
</evidence>
<protein>
    <submittedName>
        <fullName evidence="8">Uncharacterized protein</fullName>
    </submittedName>
</protein>
<feature type="transmembrane region" description="Helical" evidence="7">
    <location>
        <begin position="382"/>
        <end position="406"/>
    </location>
</feature>
<sequence>MSAKNGGRKDSFAVLPLDVSGDNWSFLNRSMSNRTIGEGEEDGNTVVKRRKSKSSKRKKKKIMDTAEITAAWSLTSGIDDDENLDRKNGQFLGVSESSDVLERPMVVDAIERSEVEQDASESSRLTSTSFAELRQRSVNGGSVCNEIIDAEVSTRESSIGQWRPASHEHIPILSNQESTDWKRLMAEYPGLLEEITCVKGSPLSYFWDEINGGNSLRSTISVGNERKRQRVYNTMFHVPLRCERLIDVGFFVCLDTFLSLLTIMPARILMIMRRILNTRQFQMPNDKELSDVCCFTVLVFGVTALQLTGDRCSSALPNLSYNSGTRTVKLYVVYNVLEILDNLLRSFGEDVLQVLFNSIEGAATCSPDSLTFELMRYILDQVIAIIAITLSTCVIAHNNALLALLISNNFAEIKSNVFKRVSKDNIHSLVCHDIIERFHITAFVLFILTQNILESEGSWFGGFLSNVTLVYMCEVLIDTIKHSFLAKFNEIKPATYSEFLEDLCKQILNIQTEDARKTLIFIPLAPACVVIRVLTPLYATVIPHRPLPLRLLWMVIWFSLTYAILVVCKMAVGLALSHLAGWYLRRHSDRKPHAD</sequence>
<feature type="compositionally biased region" description="Basic residues" evidence="6">
    <location>
        <begin position="47"/>
        <end position="60"/>
    </location>
</feature>
<gene>
    <name evidence="8" type="ORF">SI7747_04005067</name>
</gene>
<name>A0A7I8IL42_SPIIN</name>
<comment type="subcellular location">
    <subcellularLocation>
        <location evidence="1">Membrane</location>
        <topology evidence="1">Multi-pass membrane protein</topology>
    </subcellularLocation>
</comment>
<dbReference type="EMBL" id="LR743591">
    <property type="protein sequence ID" value="CAA2618900.1"/>
    <property type="molecule type" value="Genomic_DNA"/>
</dbReference>
<evidence type="ECO:0000256" key="2">
    <source>
        <dbReference type="ARBA" id="ARBA00008803"/>
    </source>
</evidence>
<comment type="similarity">
    <text evidence="2">Belongs to the TAPT1 family.</text>
</comment>
<proteinExistence type="inferred from homology"/>
<feature type="transmembrane region" description="Helical" evidence="7">
    <location>
        <begin position="248"/>
        <end position="269"/>
    </location>
</feature>
<evidence type="ECO:0000256" key="3">
    <source>
        <dbReference type="ARBA" id="ARBA00022692"/>
    </source>
</evidence>
<feature type="transmembrane region" description="Helical" evidence="7">
    <location>
        <begin position="289"/>
        <end position="309"/>
    </location>
</feature>
<feature type="transmembrane region" description="Helical" evidence="7">
    <location>
        <begin position="551"/>
        <end position="584"/>
    </location>
</feature>
<evidence type="ECO:0000313" key="8">
    <source>
        <dbReference type="EMBL" id="CAA2618900.1"/>
    </source>
</evidence>
<evidence type="ECO:0000256" key="6">
    <source>
        <dbReference type="SAM" id="MobiDB-lite"/>
    </source>
</evidence>
<reference evidence="8 9" key="1">
    <citation type="submission" date="2019-12" db="EMBL/GenBank/DDBJ databases">
        <authorList>
            <person name="Scholz U."/>
            <person name="Mascher M."/>
            <person name="Fiebig A."/>
        </authorList>
    </citation>
    <scope>NUCLEOTIDE SEQUENCE</scope>
</reference>
<dbReference type="PANTHER" id="PTHR13317">
    <property type="entry name" value="TRANSMEMBRANE ANTERIOR POSTERIOR TRANSFORMATION PROTEIN 1 HOMOLOG"/>
    <property type="match status" value="1"/>
</dbReference>
<evidence type="ECO:0000313" key="9">
    <source>
        <dbReference type="Proteomes" id="UP001189122"/>
    </source>
</evidence>
<feature type="transmembrane region" description="Helical" evidence="7">
    <location>
        <begin position="519"/>
        <end position="539"/>
    </location>
</feature>
<dbReference type="Proteomes" id="UP001189122">
    <property type="component" value="Unassembled WGS sequence"/>
</dbReference>
<dbReference type="AlphaFoldDB" id="A0A7I8IL42"/>
<dbReference type="GO" id="GO:0005789">
    <property type="term" value="C:endoplasmic reticulum membrane"/>
    <property type="evidence" value="ECO:0007669"/>
    <property type="project" value="TreeGrafter"/>
</dbReference>
<dbReference type="InterPro" id="IPR008010">
    <property type="entry name" value="Tatp1"/>
</dbReference>
<keyword evidence="5 7" id="KW-0472">Membrane</keyword>
<dbReference type="PANTHER" id="PTHR13317:SF4">
    <property type="entry name" value="TRANSMEMBRANE ANTERIOR POSTERIOR TRANSFORMATION PROTEIN 1 HOMOLOG"/>
    <property type="match status" value="1"/>
</dbReference>
<accession>A0A7I8IL42</accession>
<dbReference type="EMBL" id="CACRZD030000004">
    <property type="protein sequence ID" value="CAA6658623.1"/>
    <property type="molecule type" value="Genomic_DNA"/>
</dbReference>
<evidence type="ECO:0000256" key="7">
    <source>
        <dbReference type="SAM" id="Phobius"/>
    </source>
</evidence>
<evidence type="ECO:0000256" key="4">
    <source>
        <dbReference type="ARBA" id="ARBA00022989"/>
    </source>
</evidence>
<organism evidence="8">
    <name type="scientific">Spirodela intermedia</name>
    <name type="common">Intermediate duckweed</name>
    <dbReference type="NCBI Taxonomy" id="51605"/>
    <lineage>
        <taxon>Eukaryota</taxon>
        <taxon>Viridiplantae</taxon>
        <taxon>Streptophyta</taxon>
        <taxon>Embryophyta</taxon>
        <taxon>Tracheophyta</taxon>
        <taxon>Spermatophyta</taxon>
        <taxon>Magnoliopsida</taxon>
        <taxon>Liliopsida</taxon>
        <taxon>Araceae</taxon>
        <taxon>Lemnoideae</taxon>
        <taxon>Spirodela</taxon>
    </lineage>
</organism>
<evidence type="ECO:0000256" key="1">
    <source>
        <dbReference type="ARBA" id="ARBA00004141"/>
    </source>
</evidence>
<dbReference type="Pfam" id="PF05346">
    <property type="entry name" value="DUF747"/>
    <property type="match status" value="1"/>
</dbReference>